<reference evidence="5" key="2">
    <citation type="submission" date="2020-05" db="UniProtKB">
        <authorList>
            <consortium name="EnsemblMetazoa"/>
        </authorList>
    </citation>
    <scope>IDENTIFICATION</scope>
    <source>
        <strain evidence="5">FAR1</strain>
    </source>
</reference>
<keyword evidence="2" id="KW-1133">Transmembrane helix</keyword>
<feature type="compositionally biased region" description="Low complexity" evidence="1">
    <location>
        <begin position="766"/>
        <end position="786"/>
    </location>
</feature>
<dbReference type="AlphaFoldDB" id="A0A182Q2U8"/>
<evidence type="ECO:0000313" key="5">
    <source>
        <dbReference type="EnsemblMetazoa" id="AFAF001987-PA"/>
    </source>
</evidence>
<feature type="domain" description="Nose resistant-to-fluoxetine protein N-terminal" evidence="4">
    <location>
        <begin position="132"/>
        <end position="280"/>
    </location>
</feature>
<proteinExistence type="predicted"/>
<name>A0A182Q2U8_9DIPT</name>
<feature type="transmembrane region" description="Helical" evidence="2">
    <location>
        <begin position="687"/>
        <end position="705"/>
    </location>
</feature>
<feature type="transmembrane region" description="Helical" evidence="2">
    <location>
        <begin position="441"/>
        <end position="462"/>
    </location>
</feature>
<dbReference type="VEuPathDB" id="VectorBase:AFAF001987"/>
<dbReference type="EMBL" id="AXCN02001441">
    <property type="status" value="NOT_ANNOTATED_CDS"/>
    <property type="molecule type" value="Genomic_DNA"/>
</dbReference>
<dbReference type="InterPro" id="IPR006621">
    <property type="entry name" value="Nose-resist-to-fluoxetine_N"/>
</dbReference>
<evidence type="ECO:0000256" key="2">
    <source>
        <dbReference type="SAM" id="Phobius"/>
    </source>
</evidence>
<dbReference type="GO" id="GO:0016747">
    <property type="term" value="F:acyltransferase activity, transferring groups other than amino-acyl groups"/>
    <property type="evidence" value="ECO:0007669"/>
    <property type="project" value="InterPro"/>
</dbReference>
<evidence type="ECO:0000256" key="1">
    <source>
        <dbReference type="SAM" id="MobiDB-lite"/>
    </source>
</evidence>
<feature type="transmembrane region" description="Helical" evidence="2">
    <location>
        <begin position="611"/>
        <end position="630"/>
    </location>
</feature>
<feature type="transmembrane region" description="Helical" evidence="2">
    <location>
        <begin position="642"/>
        <end position="666"/>
    </location>
</feature>
<feature type="transmembrane region" description="Helical" evidence="2">
    <location>
        <begin position="580"/>
        <end position="599"/>
    </location>
</feature>
<dbReference type="InterPro" id="IPR052728">
    <property type="entry name" value="O2_lipid_transport_reg"/>
</dbReference>
<feature type="transmembrane region" description="Helical" evidence="2">
    <location>
        <begin position="359"/>
        <end position="378"/>
    </location>
</feature>
<dbReference type="InterPro" id="IPR002656">
    <property type="entry name" value="Acyl_transf_3_dom"/>
</dbReference>
<feature type="transmembrane region" description="Helical" evidence="2">
    <location>
        <begin position="532"/>
        <end position="551"/>
    </location>
</feature>
<dbReference type="EnsemblMetazoa" id="AFAF001987-RA">
    <property type="protein sequence ID" value="AFAF001987-PA"/>
    <property type="gene ID" value="AFAF001987"/>
</dbReference>
<feature type="compositionally biased region" description="Polar residues" evidence="1">
    <location>
        <begin position="787"/>
        <end position="801"/>
    </location>
</feature>
<feature type="transmembrane region" description="Helical" evidence="2">
    <location>
        <begin position="398"/>
        <end position="421"/>
    </location>
</feature>
<organism evidence="5 6">
    <name type="scientific">Anopheles farauti</name>
    <dbReference type="NCBI Taxonomy" id="69004"/>
    <lineage>
        <taxon>Eukaryota</taxon>
        <taxon>Metazoa</taxon>
        <taxon>Ecdysozoa</taxon>
        <taxon>Arthropoda</taxon>
        <taxon>Hexapoda</taxon>
        <taxon>Insecta</taxon>
        <taxon>Pterygota</taxon>
        <taxon>Neoptera</taxon>
        <taxon>Endopterygota</taxon>
        <taxon>Diptera</taxon>
        <taxon>Nematocera</taxon>
        <taxon>Culicoidea</taxon>
        <taxon>Culicidae</taxon>
        <taxon>Anophelinae</taxon>
        <taxon>Anopheles</taxon>
    </lineage>
</organism>
<feature type="transmembrane region" description="Helical" evidence="2">
    <location>
        <begin position="725"/>
        <end position="746"/>
    </location>
</feature>
<dbReference type="SMART" id="SM00703">
    <property type="entry name" value="NRF"/>
    <property type="match status" value="1"/>
</dbReference>
<evidence type="ECO:0000256" key="3">
    <source>
        <dbReference type="SAM" id="SignalP"/>
    </source>
</evidence>
<feature type="transmembrane region" description="Helical" evidence="2">
    <location>
        <begin position="302"/>
        <end position="322"/>
    </location>
</feature>
<keyword evidence="2" id="KW-0472">Membrane</keyword>
<reference evidence="6" key="1">
    <citation type="submission" date="2014-01" db="EMBL/GenBank/DDBJ databases">
        <title>The Genome Sequence of Anopheles farauti FAR1 (V2).</title>
        <authorList>
            <consortium name="The Broad Institute Genomics Platform"/>
            <person name="Neafsey D.E."/>
            <person name="Besansky N."/>
            <person name="Howell P."/>
            <person name="Walton C."/>
            <person name="Young S.K."/>
            <person name="Zeng Q."/>
            <person name="Gargeya S."/>
            <person name="Fitzgerald M."/>
            <person name="Haas B."/>
            <person name="Abouelleil A."/>
            <person name="Allen A.W."/>
            <person name="Alvarado L."/>
            <person name="Arachchi H.M."/>
            <person name="Berlin A.M."/>
            <person name="Chapman S.B."/>
            <person name="Gainer-Dewar J."/>
            <person name="Goldberg J."/>
            <person name="Griggs A."/>
            <person name="Gujja S."/>
            <person name="Hansen M."/>
            <person name="Howarth C."/>
            <person name="Imamovic A."/>
            <person name="Ireland A."/>
            <person name="Larimer J."/>
            <person name="McCowan C."/>
            <person name="Murphy C."/>
            <person name="Pearson M."/>
            <person name="Poon T.W."/>
            <person name="Priest M."/>
            <person name="Roberts A."/>
            <person name="Saif S."/>
            <person name="Shea T."/>
            <person name="Sisk P."/>
            <person name="Sykes S."/>
            <person name="Wortman J."/>
            <person name="Nusbaum C."/>
            <person name="Birren B."/>
        </authorList>
    </citation>
    <scope>NUCLEOTIDE SEQUENCE [LARGE SCALE GENOMIC DNA]</scope>
    <source>
        <strain evidence="6">FAR1</strain>
    </source>
</reference>
<dbReference type="PANTHER" id="PTHR11161">
    <property type="entry name" value="O-ACYLTRANSFERASE"/>
    <property type="match status" value="1"/>
</dbReference>
<keyword evidence="3" id="KW-0732">Signal</keyword>
<keyword evidence="2" id="KW-0812">Transmembrane</keyword>
<evidence type="ECO:0000259" key="4">
    <source>
        <dbReference type="SMART" id="SM00703"/>
    </source>
</evidence>
<feature type="signal peptide" evidence="3">
    <location>
        <begin position="1"/>
        <end position="21"/>
    </location>
</feature>
<feature type="transmembrane region" description="Helical" evidence="2">
    <location>
        <begin position="507"/>
        <end position="525"/>
    </location>
</feature>
<dbReference type="Pfam" id="PF01757">
    <property type="entry name" value="Acyl_transf_3"/>
    <property type="match status" value="1"/>
</dbReference>
<feature type="region of interest" description="Disordered" evidence="1">
    <location>
        <begin position="755"/>
        <end position="801"/>
    </location>
</feature>
<dbReference type="Proteomes" id="UP000075886">
    <property type="component" value="Unassembled WGS sequence"/>
</dbReference>
<evidence type="ECO:0000313" key="6">
    <source>
        <dbReference type="Proteomes" id="UP000075886"/>
    </source>
</evidence>
<sequence length="801" mass="90921">MERWTLVLAAVLLGSGAPGFAQCLTGVSHRMKMAALLDSIYPPPGCLPRGEPAPDERPQLDWDALMANESIRPALPSANLTDMAEYLLDLADGGDRVEDEPSASDAGYMATLNRKVFSLHVPFNPAYSKHVSAECRRQAAQFFRAYAASELWALRMHDASAKLGQGILNGNINQYGDFDQCLSIRQPGAETVRGRYCMAEVQPTIKPNTRVLKHLFDLIQAHGMLKSNLNDPGHRVPRFSTVHWALCVPAGCTAQDVQRSLGEFLEHYVVDTGLHTEVKVHPALCQTKHHIWREYFTDRTRLVWYGFLLYGLLVLSSTLYDLRAQQKDERFTVFSLIKNTRSILSFREERNDIGCVHGIRFLNAMLLLIAHKSMALFFNPYVNRTEMSEVLGQPWTVIGRAAAIFTDPFIMFSGFLTTFSFIERLQKGQRIRLHQEYIGRLLRIVPPLGALILFCTFVLPFLGNGPLWNLVVTNHGDICKQYWWRNLLFIHNYFGFQNMCLTHTHHVGIDTELFFVAPLFIYGVWKWPRRGVIGLLAIAALTTVHRFYVTYSMRLANYVYYGTSVKQLFETADYMYTLPYYRVTVYLMGVILGYICSKYKTIKLTEKQMKIGWYVSTLSIAIAFFGPAPMGSIHYVYDPLHAASYAAFSPIAWCLFFAWTVFTAHLGYRNWVIDFFSWRGFRITTRISYAIYLTQFPIFFYNVGRTRAPQYFEFLPAVIFNTNEYLVVFLCSFLLTVLFETPFINLKKMLFRSKRPSKGAPGGVGTADDSTSPSSSATATDAPETSRSSGCVTSANSKLSD</sequence>
<dbReference type="PANTHER" id="PTHR11161:SF4">
    <property type="entry name" value="DROP DEAD"/>
    <property type="match status" value="1"/>
</dbReference>
<dbReference type="Pfam" id="PF20146">
    <property type="entry name" value="NRF"/>
    <property type="match status" value="1"/>
</dbReference>
<accession>A0A182Q2U8</accession>
<keyword evidence="6" id="KW-1185">Reference proteome</keyword>
<feature type="chain" id="PRO_5008132115" description="Nose resistant-to-fluoxetine protein N-terminal domain-containing protein" evidence="3">
    <location>
        <begin position="22"/>
        <end position="801"/>
    </location>
</feature>
<protein>
    <recommendedName>
        <fullName evidence="4">Nose resistant-to-fluoxetine protein N-terminal domain-containing protein</fullName>
    </recommendedName>
</protein>